<evidence type="ECO:0000256" key="3">
    <source>
        <dbReference type="ARBA" id="ARBA00011738"/>
    </source>
</evidence>
<evidence type="ECO:0000256" key="2">
    <source>
        <dbReference type="ARBA" id="ARBA00008107"/>
    </source>
</evidence>
<name>A0AB39HEV3_9VIBR</name>
<evidence type="ECO:0000256" key="7">
    <source>
        <dbReference type="ARBA" id="ARBA00056181"/>
    </source>
</evidence>
<dbReference type="PANTHER" id="PTHR42930">
    <property type="entry name" value="PHOSPHATE-SPECIFIC TRANSPORT SYSTEM ACCESSORY PROTEIN PHOU"/>
    <property type="match status" value="1"/>
</dbReference>
<keyword evidence="4 8" id="KW-0813">Transport</keyword>
<dbReference type="GO" id="GO:0005737">
    <property type="term" value="C:cytoplasm"/>
    <property type="evidence" value="ECO:0007669"/>
    <property type="project" value="UniProtKB-SubCell"/>
</dbReference>
<dbReference type="KEGG" id="vih:AB0763_15540"/>
<dbReference type="GO" id="GO:0045936">
    <property type="term" value="P:negative regulation of phosphate metabolic process"/>
    <property type="evidence" value="ECO:0007669"/>
    <property type="project" value="InterPro"/>
</dbReference>
<reference evidence="10" key="1">
    <citation type="submission" date="2024-07" db="EMBL/GenBank/DDBJ databases">
        <title>Genome Analysis of a Potential Novel Vibrio Species Secreting pH- and Thermo-stable Alginate Lyase and its Application in Producing Alginate Oligosaccharides.</title>
        <authorList>
            <person name="Huang H."/>
            <person name="Bao K."/>
        </authorList>
    </citation>
    <scope>NUCLEOTIDE SEQUENCE</scope>
    <source>
        <strain evidence="10">HB236076</strain>
        <plasmid evidence="10">p-HB236076</plasmid>
    </source>
</reference>
<dbReference type="PANTHER" id="PTHR42930:SF3">
    <property type="entry name" value="PHOSPHATE-SPECIFIC TRANSPORT SYSTEM ACCESSORY PROTEIN PHOU"/>
    <property type="match status" value="1"/>
</dbReference>
<organism evidence="10">
    <name type="scientific">Vibrio sp. HB236076</name>
    <dbReference type="NCBI Taxonomy" id="3232307"/>
    <lineage>
        <taxon>Bacteria</taxon>
        <taxon>Pseudomonadati</taxon>
        <taxon>Pseudomonadota</taxon>
        <taxon>Gammaproteobacteria</taxon>
        <taxon>Vibrionales</taxon>
        <taxon>Vibrionaceae</taxon>
        <taxon>Vibrio</taxon>
    </lineage>
</organism>
<gene>
    <name evidence="10" type="primary">phoU</name>
    <name evidence="10" type="ORF">AB0763_15540</name>
</gene>
<comment type="subcellular location">
    <subcellularLocation>
        <location evidence="1 8">Cytoplasm</location>
    </subcellularLocation>
</comment>
<proteinExistence type="inferred from homology"/>
<dbReference type="AlphaFoldDB" id="A0AB39HEV3"/>
<evidence type="ECO:0000313" key="10">
    <source>
        <dbReference type="EMBL" id="XDK26457.1"/>
    </source>
</evidence>
<evidence type="ECO:0000256" key="8">
    <source>
        <dbReference type="PIRNR" id="PIRNR003107"/>
    </source>
</evidence>
<comment type="function">
    <text evidence="7 8">Plays a role in the regulation of phosphate uptake.</text>
</comment>
<feature type="domain" description="PhoU" evidence="9">
    <location>
        <begin position="21"/>
        <end position="105"/>
    </location>
</feature>
<dbReference type="GO" id="GO:0030643">
    <property type="term" value="P:intracellular phosphate ion homeostasis"/>
    <property type="evidence" value="ECO:0007669"/>
    <property type="project" value="InterPro"/>
</dbReference>
<keyword evidence="6 8" id="KW-0592">Phosphate transport</keyword>
<sequence>MVSHTLSNFDRDLNGIRTELNAMAENVQFQCQQALQALLNHDASIAEAVVAKDTLTNQSLKKIEGHSTNVLARQQAVADDLRFILCSMRIAPHLERIGDYAKSTALKSEHFPNGLPAQWREKLERMQRHLLTMFDHVMQSYNSKNLAQAGVVFEGDDTLDVYYQDIYISLIDTIQQGQGSSKQWVELLFIAKNFERAGDHVKDISRDVQFMIRGHLT</sequence>
<geneLocation type="plasmid" evidence="10">
    <name>p-HB236076</name>
</geneLocation>
<comment type="similarity">
    <text evidence="2 8">Belongs to the PhoU family.</text>
</comment>
<evidence type="ECO:0000256" key="4">
    <source>
        <dbReference type="ARBA" id="ARBA00022448"/>
    </source>
</evidence>
<dbReference type="EMBL" id="CP162602">
    <property type="protein sequence ID" value="XDK26457.1"/>
    <property type="molecule type" value="Genomic_DNA"/>
</dbReference>
<accession>A0AB39HEV3</accession>
<dbReference type="NCBIfam" id="TIGR02135">
    <property type="entry name" value="phoU_full"/>
    <property type="match status" value="1"/>
</dbReference>
<evidence type="ECO:0000256" key="5">
    <source>
        <dbReference type="ARBA" id="ARBA00022490"/>
    </source>
</evidence>
<evidence type="ECO:0000256" key="1">
    <source>
        <dbReference type="ARBA" id="ARBA00004496"/>
    </source>
</evidence>
<dbReference type="Pfam" id="PF01895">
    <property type="entry name" value="PhoU"/>
    <property type="match status" value="2"/>
</dbReference>
<evidence type="ECO:0000256" key="6">
    <source>
        <dbReference type="ARBA" id="ARBA00022592"/>
    </source>
</evidence>
<dbReference type="InterPro" id="IPR026022">
    <property type="entry name" value="PhoU_dom"/>
</dbReference>
<dbReference type="FunFam" id="1.20.58.220:FF:000004">
    <property type="entry name" value="Phosphate-specific transport system accessory protein PhoU"/>
    <property type="match status" value="1"/>
</dbReference>
<dbReference type="SUPFAM" id="SSF109755">
    <property type="entry name" value="PhoU-like"/>
    <property type="match status" value="1"/>
</dbReference>
<dbReference type="GO" id="GO:0006817">
    <property type="term" value="P:phosphate ion transport"/>
    <property type="evidence" value="ECO:0007669"/>
    <property type="project" value="UniProtKB-KW"/>
</dbReference>
<feature type="domain" description="PhoU" evidence="9">
    <location>
        <begin position="123"/>
        <end position="208"/>
    </location>
</feature>
<keyword evidence="5 8" id="KW-0963">Cytoplasm</keyword>
<keyword evidence="10" id="KW-0614">Plasmid</keyword>
<dbReference type="InterPro" id="IPR028366">
    <property type="entry name" value="PhoU"/>
</dbReference>
<comment type="subunit">
    <text evidence="3 8">Homodimer.</text>
</comment>
<dbReference type="InterPro" id="IPR038078">
    <property type="entry name" value="PhoU-like_sf"/>
</dbReference>
<evidence type="ECO:0000259" key="9">
    <source>
        <dbReference type="Pfam" id="PF01895"/>
    </source>
</evidence>
<dbReference type="PIRSF" id="PIRSF003107">
    <property type="entry name" value="PhoU"/>
    <property type="match status" value="1"/>
</dbReference>
<dbReference type="Gene3D" id="1.20.58.220">
    <property type="entry name" value="Phosphate transport system protein phou homolog 2, domain 2"/>
    <property type="match status" value="1"/>
</dbReference>
<protein>
    <recommendedName>
        <fullName evidence="8">Phosphate-specific transport system accessory protein PhoU</fullName>
    </recommendedName>
</protein>
<dbReference type="RefSeq" id="WP_306099349.1">
    <property type="nucleotide sequence ID" value="NZ_CP162602.1"/>
</dbReference>